<dbReference type="RefSeq" id="WP_136929057.1">
    <property type="nucleotide sequence ID" value="NZ_SSMQ01000010.1"/>
</dbReference>
<protein>
    <recommendedName>
        <fullName evidence="3">Immunity protein Imm1</fullName>
    </recommendedName>
</protein>
<name>A0A4U1JE81_9BACT</name>
<dbReference type="AlphaFoldDB" id="A0A4U1JE81"/>
<dbReference type="Pfam" id="PF14430">
    <property type="entry name" value="Imm1"/>
    <property type="match status" value="1"/>
</dbReference>
<evidence type="ECO:0000313" key="2">
    <source>
        <dbReference type="Proteomes" id="UP000309215"/>
    </source>
</evidence>
<comment type="caution">
    <text evidence="1">The sequence shown here is derived from an EMBL/GenBank/DDBJ whole genome shotgun (WGS) entry which is preliminary data.</text>
</comment>
<dbReference type="OrthoDB" id="9005521at2"/>
<sequence>MSAISIHGDSWRGIQNDEWQIHMPSWDDVDNAIRRLDAKRYTILTIQGPEEQHLAIGGGAGRYVVYATFDNYQFWNLLGDSADGGMVLLNAGGQEGDYPTVQVVGLQQARSAARSFFVDLKLEPSLQWEKQ</sequence>
<gene>
    <name evidence="1" type="ORF">E8A74_11690</name>
</gene>
<evidence type="ECO:0008006" key="3">
    <source>
        <dbReference type="Google" id="ProtNLM"/>
    </source>
</evidence>
<reference evidence="1 2" key="1">
    <citation type="submission" date="2019-04" db="EMBL/GenBank/DDBJ databases">
        <authorList>
            <person name="Li Y."/>
            <person name="Wang J."/>
        </authorList>
    </citation>
    <scope>NUCLEOTIDE SEQUENCE [LARGE SCALE GENOMIC DNA]</scope>
    <source>
        <strain evidence="1 2">DSM 14668</strain>
    </source>
</reference>
<keyword evidence="2" id="KW-1185">Reference proteome</keyword>
<accession>A0A4U1JE81</accession>
<organism evidence="1 2">
    <name type="scientific">Polyangium fumosum</name>
    <dbReference type="NCBI Taxonomy" id="889272"/>
    <lineage>
        <taxon>Bacteria</taxon>
        <taxon>Pseudomonadati</taxon>
        <taxon>Myxococcota</taxon>
        <taxon>Polyangia</taxon>
        <taxon>Polyangiales</taxon>
        <taxon>Polyangiaceae</taxon>
        <taxon>Polyangium</taxon>
    </lineage>
</organism>
<proteinExistence type="predicted"/>
<evidence type="ECO:0000313" key="1">
    <source>
        <dbReference type="EMBL" id="TKD09384.1"/>
    </source>
</evidence>
<dbReference type="EMBL" id="SSMQ01000010">
    <property type="protein sequence ID" value="TKD09384.1"/>
    <property type="molecule type" value="Genomic_DNA"/>
</dbReference>
<dbReference type="InterPro" id="IPR025680">
    <property type="entry name" value="DddI"/>
</dbReference>
<dbReference type="Proteomes" id="UP000309215">
    <property type="component" value="Unassembled WGS sequence"/>
</dbReference>